<protein>
    <submittedName>
        <fullName evidence="2">Uncharacterized protein</fullName>
    </submittedName>
</protein>
<proteinExistence type="predicted"/>
<gene>
    <name evidence="2" type="ORF">B0H16DRAFT_1461810</name>
</gene>
<sequence>MENTDLNAAAELVKVTQLLRAYGKKNSSSKKKAGGNTYKQGLEERMAKCQALITQCLLPETFFTSNFHIAIAATMDANAPTLQGSPNDDPMTGGGLQTPERLSKAILDARAAAAAAAQQDPPIDPALKDSELPPAKKSRANDGQSMHRKIIEENPIDVVADAISPRMISTFTTHWRTYEIQLHKADPSMSAEGFEDLYEAATDIIDRVEHIVEKTGLSYAELKWNLKRATDGGPVQVSDVITLRQWLIASGAMVGDIPPASVPAPAAKKVSTEPTIKIWVDGKKRTMTSAMMTEARKDPKAYPGCVEAGMKTVAAVLKNRSGREKCVSCDSMRGKALESRPAPHPDDGEFLAQCKCPLRGAALELWMIKMTAEMDGIPQRGDDDMKNSRLAFNPDTLKLIAGAIQAVSGHEVETLLKPEVDRLELTVHWALKELTLYAARDDSQYAASFRYLLTQFKQTMVEWEKEQEEDQLEAKWRVPECMIHAVQTDCMDFTLPGCNIQTVGPTLWNHHIATGEIADSSSPASIYLSTVIVHQLCPTVQTRIEKQVQEDVGHTALIRAPSQALVWLLQRSPTP</sequence>
<name>A0AAD7ISL6_9AGAR</name>
<organism evidence="2 3">
    <name type="scientific">Mycena metata</name>
    <dbReference type="NCBI Taxonomy" id="1033252"/>
    <lineage>
        <taxon>Eukaryota</taxon>
        <taxon>Fungi</taxon>
        <taxon>Dikarya</taxon>
        <taxon>Basidiomycota</taxon>
        <taxon>Agaricomycotina</taxon>
        <taxon>Agaricomycetes</taxon>
        <taxon>Agaricomycetidae</taxon>
        <taxon>Agaricales</taxon>
        <taxon>Marasmiineae</taxon>
        <taxon>Mycenaceae</taxon>
        <taxon>Mycena</taxon>
    </lineage>
</organism>
<comment type="caution">
    <text evidence="2">The sequence shown here is derived from an EMBL/GenBank/DDBJ whole genome shotgun (WGS) entry which is preliminary data.</text>
</comment>
<dbReference type="EMBL" id="JARKIB010000074">
    <property type="protein sequence ID" value="KAJ7748138.1"/>
    <property type="molecule type" value="Genomic_DNA"/>
</dbReference>
<evidence type="ECO:0000313" key="2">
    <source>
        <dbReference type="EMBL" id="KAJ7748138.1"/>
    </source>
</evidence>
<keyword evidence="3" id="KW-1185">Reference proteome</keyword>
<dbReference type="AlphaFoldDB" id="A0AAD7ISL6"/>
<dbReference type="Proteomes" id="UP001215598">
    <property type="component" value="Unassembled WGS sequence"/>
</dbReference>
<feature type="region of interest" description="Disordered" evidence="1">
    <location>
        <begin position="113"/>
        <end position="145"/>
    </location>
</feature>
<evidence type="ECO:0000313" key="3">
    <source>
        <dbReference type="Proteomes" id="UP001215598"/>
    </source>
</evidence>
<reference evidence="2" key="1">
    <citation type="submission" date="2023-03" db="EMBL/GenBank/DDBJ databases">
        <title>Massive genome expansion in bonnet fungi (Mycena s.s.) driven by repeated elements and novel gene families across ecological guilds.</title>
        <authorList>
            <consortium name="Lawrence Berkeley National Laboratory"/>
            <person name="Harder C.B."/>
            <person name="Miyauchi S."/>
            <person name="Viragh M."/>
            <person name="Kuo A."/>
            <person name="Thoen E."/>
            <person name="Andreopoulos B."/>
            <person name="Lu D."/>
            <person name="Skrede I."/>
            <person name="Drula E."/>
            <person name="Henrissat B."/>
            <person name="Morin E."/>
            <person name="Kohler A."/>
            <person name="Barry K."/>
            <person name="LaButti K."/>
            <person name="Morin E."/>
            <person name="Salamov A."/>
            <person name="Lipzen A."/>
            <person name="Mereny Z."/>
            <person name="Hegedus B."/>
            <person name="Baldrian P."/>
            <person name="Stursova M."/>
            <person name="Weitz H."/>
            <person name="Taylor A."/>
            <person name="Grigoriev I.V."/>
            <person name="Nagy L.G."/>
            <person name="Martin F."/>
            <person name="Kauserud H."/>
        </authorList>
    </citation>
    <scope>NUCLEOTIDE SEQUENCE</scope>
    <source>
        <strain evidence="2">CBHHK182m</strain>
    </source>
</reference>
<accession>A0AAD7ISL6</accession>
<evidence type="ECO:0000256" key="1">
    <source>
        <dbReference type="SAM" id="MobiDB-lite"/>
    </source>
</evidence>